<dbReference type="STRING" id="1051891.A0A0C3QM80"/>
<feature type="region of interest" description="Disordered" evidence="1">
    <location>
        <begin position="137"/>
        <end position="163"/>
    </location>
</feature>
<accession>A0A0C3QM80</accession>
<evidence type="ECO:0000313" key="2">
    <source>
        <dbReference type="EMBL" id="KIO27894.1"/>
    </source>
</evidence>
<dbReference type="Proteomes" id="UP000054248">
    <property type="component" value="Unassembled WGS sequence"/>
</dbReference>
<reference evidence="3" key="2">
    <citation type="submission" date="2015-01" db="EMBL/GenBank/DDBJ databases">
        <title>Evolutionary Origins and Diversification of the Mycorrhizal Mutualists.</title>
        <authorList>
            <consortium name="DOE Joint Genome Institute"/>
            <consortium name="Mycorrhizal Genomics Consortium"/>
            <person name="Kohler A."/>
            <person name="Kuo A."/>
            <person name="Nagy L.G."/>
            <person name="Floudas D."/>
            <person name="Copeland A."/>
            <person name="Barry K.W."/>
            <person name="Cichocki N."/>
            <person name="Veneault-Fourrey C."/>
            <person name="LaButti K."/>
            <person name="Lindquist E.A."/>
            <person name="Lipzen A."/>
            <person name="Lundell T."/>
            <person name="Morin E."/>
            <person name="Murat C."/>
            <person name="Riley R."/>
            <person name="Ohm R."/>
            <person name="Sun H."/>
            <person name="Tunlid A."/>
            <person name="Henrissat B."/>
            <person name="Grigoriev I.V."/>
            <person name="Hibbett D.S."/>
            <person name="Martin F."/>
        </authorList>
    </citation>
    <scope>NUCLEOTIDE SEQUENCE [LARGE SCALE GENOMIC DNA]</scope>
    <source>
        <strain evidence="3">MUT 4182</strain>
    </source>
</reference>
<dbReference type="EMBL" id="KN823001">
    <property type="protein sequence ID" value="KIO27894.1"/>
    <property type="molecule type" value="Genomic_DNA"/>
</dbReference>
<organism evidence="2 3">
    <name type="scientific">Tulasnella calospora MUT 4182</name>
    <dbReference type="NCBI Taxonomy" id="1051891"/>
    <lineage>
        <taxon>Eukaryota</taxon>
        <taxon>Fungi</taxon>
        <taxon>Dikarya</taxon>
        <taxon>Basidiomycota</taxon>
        <taxon>Agaricomycotina</taxon>
        <taxon>Agaricomycetes</taxon>
        <taxon>Cantharellales</taxon>
        <taxon>Tulasnellaceae</taxon>
        <taxon>Tulasnella</taxon>
    </lineage>
</organism>
<feature type="compositionally biased region" description="Polar residues" evidence="1">
    <location>
        <begin position="141"/>
        <end position="163"/>
    </location>
</feature>
<name>A0A0C3QM80_9AGAM</name>
<protein>
    <submittedName>
        <fullName evidence="2">Uncharacterized protein</fullName>
    </submittedName>
</protein>
<sequence length="196" mass="20814">MGRDESHKRAVLGSLAWSAVVALIIFEAKWYKESLPQTLGIPSTVKVLLPKMNVTVSNNTPYPIVFAADGTYFGPGKYETEPMVPILPGQSTTYELVASNMGGGVNGGNAWVVQLDDDTTWTFASGWIAPVRGPKQAGVVESSNPQDGNKAATTEGNSITSADTYKDKDGQSIMFTASATPHEFLATVFVVGTVPV</sequence>
<dbReference type="HOGENOM" id="CLU_1391156_0_0_1"/>
<evidence type="ECO:0000256" key="1">
    <source>
        <dbReference type="SAM" id="MobiDB-lite"/>
    </source>
</evidence>
<dbReference type="InterPro" id="IPR008972">
    <property type="entry name" value="Cupredoxin"/>
</dbReference>
<keyword evidence="3" id="KW-1185">Reference proteome</keyword>
<proteinExistence type="predicted"/>
<reference evidence="2 3" key="1">
    <citation type="submission" date="2014-04" db="EMBL/GenBank/DDBJ databases">
        <authorList>
            <consortium name="DOE Joint Genome Institute"/>
            <person name="Kuo A."/>
            <person name="Girlanda M."/>
            <person name="Perotto S."/>
            <person name="Kohler A."/>
            <person name="Nagy L.G."/>
            <person name="Floudas D."/>
            <person name="Copeland A."/>
            <person name="Barry K.W."/>
            <person name="Cichocki N."/>
            <person name="Veneault-Fourrey C."/>
            <person name="LaButti K."/>
            <person name="Lindquist E.A."/>
            <person name="Lipzen A."/>
            <person name="Lundell T."/>
            <person name="Morin E."/>
            <person name="Murat C."/>
            <person name="Sun H."/>
            <person name="Tunlid A."/>
            <person name="Henrissat B."/>
            <person name="Grigoriev I.V."/>
            <person name="Hibbett D.S."/>
            <person name="Martin F."/>
            <person name="Nordberg H.P."/>
            <person name="Cantor M.N."/>
            <person name="Hua S.X."/>
        </authorList>
    </citation>
    <scope>NUCLEOTIDE SEQUENCE [LARGE SCALE GENOMIC DNA]</scope>
    <source>
        <strain evidence="2 3">MUT 4182</strain>
    </source>
</reference>
<evidence type="ECO:0000313" key="3">
    <source>
        <dbReference type="Proteomes" id="UP000054248"/>
    </source>
</evidence>
<gene>
    <name evidence="2" type="ORF">M407DRAFT_22812</name>
</gene>
<dbReference type="AlphaFoldDB" id="A0A0C3QM80"/>
<dbReference type="SUPFAM" id="SSF49503">
    <property type="entry name" value="Cupredoxins"/>
    <property type="match status" value="1"/>
</dbReference>
<dbReference type="OrthoDB" id="3250506at2759"/>